<dbReference type="SUPFAM" id="SSF53335">
    <property type="entry name" value="S-adenosyl-L-methionine-dependent methyltransferases"/>
    <property type="match status" value="1"/>
</dbReference>
<dbReference type="EMBL" id="PUFI01000015">
    <property type="protein sequence ID" value="TDG67735.1"/>
    <property type="molecule type" value="Genomic_DNA"/>
</dbReference>
<dbReference type="Proteomes" id="UP000295681">
    <property type="component" value="Unassembled WGS sequence"/>
</dbReference>
<organism evidence="1 2">
    <name type="scientific">Leuconostoc fallax</name>
    <dbReference type="NCBI Taxonomy" id="1251"/>
    <lineage>
        <taxon>Bacteria</taxon>
        <taxon>Bacillati</taxon>
        <taxon>Bacillota</taxon>
        <taxon>Bacilli</taxon>
        <taxon>Lactobacillales</taxon>
        <taxon>Lactobacillaceae</taxon>
        <taxon>Leuconostoc</taxon>
    </lineage>
</organism>
<evidence type="ECO:0000313" key="2">
    <source>
        <dbReference type="Proteomes" id="UP000295681"/>
    </source>
</evidence>
<dbReference type="RefSeq" id="WP_133264650.1">
    <property type="nucleotide sequence ID" value="NZ_JAGYGP010000001.1"/>
</dbReference>
<keyword evidence="2" id="KW-1185">Reference proteome</keyword>
<dbReference type="InterPro" id="IPR029063">
    <property type="entry name" value="SAM-dependent_MTases_sf"/>
</dbReference>
<evidence type="ECO:0008006" key="3">
    <source>
        <dbReference type="Google" id="ProtNLM"/>
    </source>
</evidence>
<evidence type="ECO:0000313" key="1">
    <source>
        <dbReference type="EMBL" id="TDG67735.1"/>
    </source>
</evidence>
<protein>
    <recommendedName>
        <fullName evidence="3">SAM-dependent methyltransferase</fullName>
    </recommendedName>
</protein>
<reference evidence="1 2" key="1">
    <citation type="journal article" date="2019" name="Appl. Microbiol. Biotechnol.">
        <title>Uncovering carbohydrate metabolism through a genotype-phenotype association study of 56 lactic acid bacteria genomes.</title>
        <authorList>
            <person name="Buron-Moles G."/>
            <person name="Chailyan A."/>
            <person name="Dolejs I."/>
            <person name="Forster J."/>
            <person name="Miks M.H."/>
        </authorList>
    </citation>
    <scope>NUCLEOTIDE SEQUENCE [LARGE SCALE GENOMIC DNA]</scope>
    <source>
        <strain evidence="1 2">ATCC 700006</strain>
    </source>
</reference>
<name>A0A4R5N7C8_9LACO</name>
<dbReference type="STRING" id="907931.GCA_000165675_00156"/>
<proteinExistence type="predicted"/>
<accession>A0A4R5N7C8</accession>
<gene>
    <name evidence="1" type="ORF">C5L23_001534</name>
</gene>
<dbReference type="AlphaFoldDB" id="A0A4R5N7C8"/>
<sequence length="245" mass="28465">MIDYPDYLKSLELLQRYYQQQPKIIKKVTCILSTLQQLAQRQLPSTDMPYIPLTAQNYWTALNHDPQHITLLDNTLNDFRQVLIEQFGIWHLPNQQWINDLHHFISGRTSLEIMAGNGVISAQLSQLGDDILATDNLNWHGQDNETPTPWLPVVHQDALHTVQQKAHLIDVIILSWAPDTSYTDLDILRWLRSTHWPGDFIIIGEKNGSTNSSAFWQAATLTQPQRLNQHHQPFDYFQDQVWLVK</sequence>
<comment type="caution">
    <text evidence="1">The sequence shown here is derived from an EMBL/GenBank/DDBJ whole genome shotgun (WGS) entry which is preliminary data.</text>
</comment>